<sequence>MFSKSKKEMQTVEINNSSNIIGKGTTLEGSLTTAGNIRIEGKLIGSVNTKAKLVLGTTSWVKGNIVAQNAEVAGEVHGTIEVSGLLILKPTAVIQGDIITNKLVFEEGAKFNGKCKMDTAEQSANTKDTAATWKSNGSFFSKKSESQPVENVAKEPQQASS</sequence>
<dbReference type="Pfam" id="PF04519">
    <property type="entry name" value="Bactofilin"/>
    <property type="match status" value="1"/>
</dbReference>
<reference evidence="3 4" key="1">
    <citation type="journal article" date="2010" name="J. Bacteriol.">
        <title>The genome of the amoeba symbiont 'Candidatus Amoebophilus asiaticus' reveals common mechanisms for host cell interaction among amoeba-associated bacteria.</title>
        <authorList>
            <person name="Schmitz-Esser S."/>
            <person name="Tischler P."/>
            <person name="Arnold R."/>
            <person name="Montanaro J."/>
            <person name="Wagner M."/>
            <person name="Rattei T."/>
            <person name="Horn M."/>
        </authorList>
    </citation>
    <scope>NUCLEOTIDE SEQUENCE [LARGE SCALE GENOMIC DNA]</scope>
    <source>
        <strain evidence="3 4">5a2</strain>
    </source>
</reference>
<dbReference type="Proteomes" id="UP000001227">
    <property type="component" value="Chromosome"/>
</dbReference>
<dbReference type="PANTHER" id="PTHR35024">
    <property type="entry name" value="HYPOTHETICAL CYTOSOLIC PROTEIN"/>
    <property type="match status" value="1"/>
</dbReference>
<name>B3ES79_AMOA5</name>
<gene>
    <name evidence="3" type="ordered locus">Aasi_0691</name>
</gene>
<evidence type="ECO:0000256" key="2">
    <source>
        <dbReference type="SAM" id="MobiDB-lite"/>
    </source>
</evidence>
<dbReference type="RefSeq" id="WP_012472848.1">
    <property type="nucleotide sequence ID" value="NC_010830.1"/>
</dbReference>
<evidence type="ECO:0000313" key="3">
    <source>
        <dbReference type="EMBL" id="ACE06081.1"/>
    </source>
</evidence>
<dbReference type="eggNOG" id="COG1664">
    <property type="taxonomic scope" value="Bacteria"/>
</dbReference>
<dbReference type="KEGG" id="aas:Aasi_0691"/>
<proteinExistence type="inferred from homology"/>
<keyword evidence="4" id="KW-1185">Reference proteome</keyword>
<evidence type="ECO:0000256" key="1">
    <source>
        <dbReference type="ARBA" id="ARBA00044755"/>
    </source>
</evidence>
<protein>
    <recommendedName>
        <fullName evidence="5">Polymer-forming cytoskeletal protein</fullName>
    </recommendedName>
</protein>
<dbReference type="EMBL" id="CP001102">
    <property type="protein sequence ID" value="ACE06081.1"/>
    <property type="molecule type" value="Genomic_DNA"/>
</dbReference>
<evidence type="ECO:0000313" key="4">
    <source>
        <dbReference type="Proteomes" id="UP000001227"/>
    </source>
</evidence>
<feature type="region of interest" description="Disordered" evidence="2">
    <location>
        <begin position="138"/>
        <end position="161"/>
    </location>
</feature>
<dbReference type="AlphaFoldDB" id="B3ES79"/>
<evidence type="ECO:0008006" key="5">
    <source>
        <dbReference type="Google" id="ProtNLM"/>
    </source>
</evidence>
<accession>B3ES79</accession>
<feature type="compositionally biased region" description="Polar residues" evidence="2">
    <location>
        <begin position="138"/>
        <end position="149"/>
    </location>
</feature>
<dbReference type="HOGENOM" id="CLU_072799_6_1_10"/>
<dbReference type="PANTHER" id="PTHR35024:SF4">
    <property type="entry name" value="POLYMER-FORMING CYTOSKELETAL PROTEIN"/>
    <property type="match status" value="1"/>
</dbReference>
<dbReference type="STRING" id="452471.Aasi_0691"/>
<dbReference type="OrthoDB" id="5432602at2"/>
<dbReference type="InterPro" id="IPR007607">
    <property type="entry name" value="BacA/B"/>
</dbReference>
<organism evidence="3 4">
    <name type="scientific">Amoebophilus asiaticus (strain 5a2)</name>
    <dbReference type="NCBI Taxonomy" id="452471"/>
    <lineage>
        <taxon>Bacteria</taxon>
        <taxon>Pseudomonadati</taxon>
        <taxon>Bacteroidota</taxon>
        <taxon>Cytophagia</taxon>
        <taxon>Cytophagales</taxon>
        <taxon>Amoebophilaceae</taxon>
        <taxon>Candidatus Amoebophilus</taxon>
    </lineage>
</organism>
<comment type="similarity">
    <text evidence="1">Belongs to the bactofilin family.</text>
</comment>